<name>A0A1F8EW19_9BACT</name>
<dbReference type="STRING" id="1802668.A2831_00005"/>
<dbReference type="Pfam" id="PF00675">
    <property type="entry name" value="Peptidase_M16"/>
    <property type="match status" value="1"/>
</dbReference>
<comment type="caution">
    <text evidence="4">The sequence shown here is derived from an EMBL/GenBank/DDBJ whole genome shotgun (WGS) entry which is preliminary data.</text>
</comment>
<dbReference type="AlphaFoldDB" id="A0A1F8EW19"/>
<accession>A0A1F8EW19</accession>
<protein>
    <recommendedName>
        <fullName evidence="6">Peptidase M16 C-terminal domain-containing protein</fullName>
    </recommendedName>
</protein>
<feature type="domain" description="Peptidase M16 C-terminal" evidence="3">
    <location>
        <begin position="175"/>
        <end position="352"/>
    </location>
</feature>
<evidence type="ECO:0000256" key="1">
    <source>
        <dbReference type="ARBA" id="ARBA00007261"/>
    </source>
</evidence>
<evidence type="ECO:0000313" key="4">
    <source>
        <dbReference type="EMBL" id="OGN05042.1"/>
    </source>
</evidence>
<dbReference type="PANTHER" id="PTHR11851:SF49">
    <property type="entry name" value="MITOCHONDRIAL-PROCESSING PEPTIDASE SUBUNIT ALPHA"/>
    <property type="match status" value="1"/>
</dbReference>
<dbReference type="Pfam" id="PF05193">
    <property type="entry name" value="Peptidase_M16_C"/>
    <property type="match status" value="1"/>
</dbReference>
<dbReference type="InterPro" id="IPR007863">
    <property type="entry name" value="Peptidase_M16_C"/>
</dbReference>
<dbReference type="InterPro" id="IPR011249">
    <property type="entry name" value="Metalloenz_LuxS/M16"/>
</dbReference>
<gene>
    <name evidence="4" type="ORF">A2831_00005</name>
</gene>
<dbReference type="EMBL" id="MGJI01000014">
    <property type="protein sequence ID" value="OGN05042.1"/>
    <property type="molecule type" value="Genomic_DNA"/>
</dbReference>
<proteinExistence type="inferred from homology"/>
<evidence type="ECO:0000259" key="3">
    <source>
        <dbReference type="Pfam" id="PF05193"/>
    </source>
</evidence>
<evidence type="ECO:0000313" key="5">
    <source>
        <dbReference type="Proteomes" id="UP000177507"/>
    </source>
</evidence>
<dbReference type="Proteomes" id="UP000177507">
    <property type="component" value="Unassembled WGS sequence"/>
</dbReference>
<dbReference type="GO" id="GO:0046872">
    <property type="term" value="F:metal ion binding"/>
    <property type="evidence" value="ECO:0007669"/>
    <property type="project" value="InterPro"/>
</dbReference>
<evidence type="ECO:0008006" key="6">
    <source>
        <dbReference type="Google" id="ProtNLM"/>
    </source>
</evidence>
<comment type="similarity">
    <text evidence="1">Belongs to the peptidase M16 family.</text>
</comment>
<dbReference type="InterPro" id="IPR011765">
    <property type="entry name" value="Pept_M16_N"/>
</dbReference>
<dbReference type="SUPFAM" id="SSF63411">
    <property type="entry name" value="LuxS/MPP-like metallohydrolase"/>
    <property type="match status" value="2"/>
</dbReference>
<dbReference type="InterPro" id="IPR050361">
    <property type="entry name" value="MPP/UQCRC_Complex"/>
</dbReference>
<reference evidence="4 5" key="1">
    <citation type="journal article" date="2016" name="Nat. Commun.">
        <title>Thousands of microbial genomes shed light on interconnected biogeochemical processes in an aquifer system.</title>
        <authorList>
            <person name="Anantharaman K."/>
            <person name="Brown C.T."/>
            <person name="Hug L.A."/>
            <person name="Sharon I."/>
            <person name="Castelle C.J."/>
            <person name="Probst A.J."/>
            <person name="Thomas B.C."/>
            <person name="Singh A."/>
            <person name="Wilkins M.J."/>
            <person name="Karaoz U."/>
            <person name="Brodie E.L."/>
            <person name="Williams K.H."/>
            <person name="Hubbard S.S."/>
            <person name="Banfield J.F."/>
        </authorList>
    </citation>
    <scope>NUCLEOTIDE SEQUENCE [LARGE SCALE GENOMIC DNA]</scope>
</reference>
<dbReference type="PANTHER" id="PTHR11851">
    <property type="entry name" value="METALLOPROTEASE"/>
    <property type="match status" value="1"/>
</dbReference>
<organism evidence="4 5">
    <name type="scientific">Candidatus Yanofskybacteria bacterium RIFCSPHIGHO2_01_FULL_44_17</name>
    <dbReference type="NCBI Taxonomy" id="1802668"/>
    <lineage>
        <taxon>Bacteria</taxon>
        <taxon>Candidatus Yanofskyibacteriota</taxon>
    </lineage>
</organism>
<sequence length="423" mass="48050">MRYEVKVGKPLANGFRFYSQYDSSNTAHLAGIGVRAGGIHAPPGLVGLPHLAEHVVARESLKYGREKIELMTLALGGPDGDINIRIDKISTFYGFASLLKKKEMLSYFDLMADLIKDKIVNQRGVATEKAAVKNEYFLRGQDIMPELLDVLVHETAYDRNPARSRVDCGLEDLAKITPYHVRKFIKKHYVASNMFAVIMGPSFEEVKELVRRYFNDLPKCQPPILNYDHSDDYPSLTSIKSKGVIRDVGQYYLAIAFPTENSNSSDREAIEMLADILSYRLYMRLREENIAFDQGTYRAPVETPHSHIHGLIYAWFATVSKEYSRFGEGVILEEASKLRSELVSQDEFDAARIYLDDSYLDAFRNSPAILAEMVIEAICNGDAELVGLHSFRNRLHKVTRRKLRDVANKYFTKNYVRVTIGPN</sequence>
<feature type="domain" description="Peptidase M16 N-terminal" evidence="2">
    <location>
        <begin position="18"/>
        <end position="164"/>
    </location>
</feature>
<dbReference type="Gene3D" id="3.30.830.10">
    <property type="entry name" value="Metalloenzyme, LuxS/M16 peptidase-like"/>
    <property type="match status" value="2"/>
</dbReference>
<evidence type="ECO:0000259" key="2">
    <source>
        <dbReference type="Pfam" id="PF00675"/>
    </source>
</evidence>